<dbReference type="PANTHER" id="PTHR42646:SF2">
    <property type="entry name" value="5'-3' EXONUCLEASE FAMILY PROTEIN"/>
    <property type="match status" value="1"/>
</dbReference>
<evidence type="ECO:0000259" key="7">
    <source>
        <dbReference type="SMART" id="SM00475"/>
    </source>
</evidence>
<gene>
    <name evidence="8" type="ordered locus">SVEN_5695</name>
</gene>
<dbReference type="HOGENOM" id="CLU_004675_1_3_11"/>
<dbReference type="RefSeq" id="WP_015036876.1">
    <property type="nucleotide sequence ID" value="NC_018750.1"/>
</dbReference>
<dbReference type="InterPro" id="IPR008918">
    <property type="entry name" value="HhH2"/>
</dbReference>
<dbReference type="GO" id="GO:0033567">
    <property type="term" value="P:DNA replication, Okazaki fragment processing"/>
    <property type="evidence" value="ECO:0007669"/>
    <property type="project" value="InterPro"/>
</dbReference>
<dbReference type="CDD" id="cd09898">
    <property type="entry name" value="H3TH_53EXO"/>
    <property type="match status" value="1"/>
</dbReference>
<comment type="function">
    <text evidence="5">5'-3' exonuclease acting preferentially on double-stranded DNA.</text>
</comment>
<dbReference type="Pfam" id="PF01367">
    <property type="entry name" value="5_3_exonuc"/>
    <property type="match status" value="1"/>
</dbReference>
<dbReference type="PANTHER" id="PTHR42646">
    <property type="entry name" value="FLAP ENDONUCLEASE XNI"/>
    <property type="match status" value="1"/>
</dbReference>
<dbReference type="GO" id="GO:0017108">
    <property type="term" value="F:5'-flap endonuclease activity"/>
    <property type="evidence" value="ECO:0007669"/>
    <property type="project" value="InterPro"/>
</dbReference>
<dbReference type="EMBL" id="FR845719">
    <property type="protein sequence ID" value="CCA58981.1"/>
    <property type="molecule type" value="Genomic_DNA"/>
</dbReference>
<feature type="domain" description="5'-3' exonuclease" evidence="7">
    <location>
        <begin position="5"/>
        <end position="261"/>
    </location>
</feature>
<dbReference type="KEGG" id="sve:SVEN_5695"/>
<dbReference type="InterPro" id="IPR020045">
    <property type="entry name" value="DNA_polI_H3TH"/>
</dbReference>
<dbReference type="Gene3D" id="1.10.150.20">
    <property type="entry name" value="5' to 3' exonuclease, C-terminal subdomain"/>
    <property type="match status" value="1"/>
</dbReference>
<dbReference type="PATRIC" id="fig|953739.5.peg.917"/>
<dbReference type="InterPro" id="IPR002421">
    <property type="entry name" value="5-3_exonuclease"/>
</dbReference>
<accession>F2R9D8</accession>
<evidence type="ECO:0000256" key="6">
    <source>
        <dbReference type="ARBA" id="ARBA00050026"/>
    </source>
</evidence>
<dbReference type="CDD" id="cd09859">
    <property type="entry name" value="PIN_53EXO"/>
    <property type="match status" value="1"/>
</dbReference>
<keyword evidence="4" id="KW-0238">DNA-binding</keyword>
<dbReference type="Proteomes" id="UP000006854">
    <property type="component" value="Chromosome"/>
</dbReference>
<organism evidence="8 9">
    <name type="scientific">Streptomyces venezuelae (strain ATCC 10712 / CBS 650.69 / DSM 40230 / JCM 4526 / NBRC 13096 / PD 04745)</name>
    <dbReference type="NCBI Taxonomy" id="953739"/>
    <lineage>
        <taxon>Bacteria</taxon>
        <taxon>Bacillati</taxon>
        <taxon>Actinomycetota</taxon>
        <taxon>Actinomycetes</taxon>
        <taxon>Kitasatosporales</taxon>
        <taxon>Streptomycetaceae</taxon>
        <taxon>Streptomyces</taxon>
    </lineage>
</organism>
<dbReference type="eggNOG" id="COG0258">
    <property type="taxonomic scope" value="Bacteria"/>
</dbReference>
<name>F2R9D8_STRVP</name>
<dbReference type="SUPFAM" id="SSF47807">
    <property type="entry name" value="5' to 3' exonuclease, C-terminal subdomain"/>
    <property type="match status" value="1"/>
</dbReference>
<evidence type="ECO:0000256" key="2">
    <source>
        <dbReference type="ARBA" id="ARBA00022801"/>
    </source>
</evidence>
<reference evidence="8 9" key="1">
    <citation type="journal article" date="2011" name="BMC Genomics">
        <title>Genome-wide analysis of the role of GlnR in Streptomyces venezuelae provides new insights into global nitrogen regulation in actinomycetes.</title>
        <authorList>
            <person name="Pullan S.T."/>
            <person name="Bibb M.J."/>
            <person name="Merrick M."/>
        </authorList>
    </citation>
    <scope>NUCLEOTIDE SEQUENCE [LARGE SCALE GENOMIC DNA]</scope>
    <source>
        <strain evidence="8">ATCC 10712</strain>
    </source>
</reference>
<keyword evidence="1" id="KW-0540">Nuclease</keyword>
<dbReference type="Pfam" id="PF02739">
    <property type="entry name" value="5_3_exonuc_N"/>
    <property type="match status" value="1"/>
</dbReference>
<dbReference type="GO" id="GO:0003677">
    <property type="term" value="F:DNA binding"/>
    <property type="evidence" value="ECO:0007669"/>
    <property type="project" value="UniProtKB-KW"/>
</dbReference>
<keyword evidence="9" id="KW-1185">Reference proteome</keyword>
<evidence type="ECO:0000313" key="8">
    <source>
        <dbReference type="EMBL" id="CCA58981.1"/>
    </source>
</evidence>
<keyword evidence="8" id="KW-0808">Transferase</keyword>
<dbReference type="InterPro" id="IPR020046">
    <property type="entry name" value="5-3_exonucl_a-hlix_arch_N"/>
</dbReference>
<dbReference type="SMART" id="SM00475">
    <property type="entry name" value="53EXOc"/>
    <property type="match status" value="1"/>
</dbReference>
<dbReference type="AlphaFoldDB" id="F2R9D8"/>
<dbReference type="InterPro" id="IPR036279">
    <property type="entry name" value="5-3_exonuclease_C_sf"/>
</dbReference>
<dbReference type="GO" id="GO:0016779">
    <property type="term" value="F:nucleotidyltransferase activity"/>
    <property type="evidence" value="ECO:0007669"/>
    <property type="project" value="UniProtKB-KW"/>
</dbReference>
<proteinExistence type="predicted"/>
<evidence type="ECO:0000313" key="9">
    <source>
        <dbReference type="Proteomes" id="UP000006854"/>
    </source>
</evidence>
<dbReference type="GeneID" id="51866251"/>
<evidence type="ECO:0000256" key="5">
    <source>
        <dbReference type="ARBA" id="ARBA00049957"/>
    </source>
</evidence>
<evidence type="ECO:0000256" key="1">
    <source>
        <dbReference type="ARBA" id="ARBA00022722"/>
    </source>
</evidence>
<dbReference type="GO" id="GO:0008409">
    <property type="term" value="F:5'-3' exonuclease activity"/>
    <property type="evidence" value="ECO:0007669"/>
    <property type="project" value="InterPro"/>
</dbReference>
<dbReference type="SMART" id="SM00279">
    <property type="entry name" value="HhH2"/>
    <property type="match status" value="1"/>
</dbReference>
<keyword evidence="2" id="KW-0378">Hydrolase</keyword>
<dbReference type="InterPro" id="IPR029060">
    <property type="entry name" value="PIN-like_dom_sf"/>
</dbReference>
<evidence type="ECO:0000256" key="3">
    <source>
        <dbReference type="ARBA" id="ARBA00022839"/>
    </source>
</evidence>
<protein>
    <recommendedName>
        <fullName evidence="6">5'-3' exonuclease</fullName>
    </recommendedName>
</protein>
<dbReference type="STRING" id="953739.SVEN_5695"/>
<keyword evidence="3" id="KW-0269">Exonuclease</keyword>
<keyword evidence="8" id="KW-0548">Nucleotidyltransferase</keyword>
<dbReference type="Gene3D" id="3.40.50.1010">
    <property type="entry name" value="5'-nuclease"/>
    <property type="match status" value="1"/>
</dbReference>
<dbReference type="SUPFAM" id="SSF88723">
    <property type="entry name" value="PIN domain-like"/>
    <property type="match status" value="1"/>
</dbReference>
<sequence>MTATAPLLLVDGHYLLHRAWYGFAARIMSRDKTIDRTGVFGFTALLRKAQIQHADASEIFVVFDSEDGSQARAGQDSDYKAQRPAPEPGLIESLALVKNALEHTGVRWIEQDGCEADDVIATLATGARAAGRAVDIMTTDKDYLQLLTDPSVRLLNTGLAMERRYTAGEHILPRYGVLAEQWPDFRALMGDPADNIPGVRGIGATTAARLLADGRQLENIPADELRPAWTSQWQQVLRWREMIKLDTKTDLPDNLLTATPTAPLPTAAQVLEALDLW</sequence>
<evidence type="ECO:0000256" key="4">
    <source>
        <dbReference type="ARBA" id="ARBA00023125"/>
    </source>
</evidence>
<dbReference type="InterPro" id="IPR038969">
    <property type="entry name" value="FEN"/>
</dbReference>